<keyword evidence="2" id="KW-1185">Reference proteome</keyword>
<dbReference type="Proteomes" id="UP000092443">
    <property type="component" value="Unplaced"/>
</dbReference>
<feature type="region of interest" description="Disordered" evidence="1">
    <location>
        <begin position="181"/>
        <end position="200"/>
    </location>
</feature>
<feature type="compositionally biased region" description="Polar residues" evidence="1">
    <location>
        <begin position="646"/>
        <end position="655"/>
    </location>
</feature>
<dbReference type="RefSeq" id="XP_037880943.1">
    <property type="nucleotide sequence ID" value="XM_038025015.1"/>
</dbReference>
<feature type="region of interest" description="Disordered" evidence="1">
    <location>
        <begin position="326"/>
        <end position="391"/>
    </location>
</feature>
<gene>
    <name evidence="3" type="primary">LOC119632210</name>
</gene>
<protein>
    <submittedName>
        <fullName evidence="3">Uncharacterized protein LOC119632210 isoform X1</fullName>
    </submittedName>
</protein>
<name>A0A8U0W783_9MUSC</name>
<organism evidence="2 3">
    <name type="scientific">Glossina fuscipes</name>
    <dbReference type="NCBI Taxonomy" id="7396"/>
    <lineage>
        <taxon>Eukaryota</taxon>
        <taxon>Metazoa</taxon>
        <taxon>Ecdysozoa</taxon>
        <taxon>Arthropoda</taxon>
        <taxon>Hexapoda</taxon>
        <taxon>Insecta</taxon>
        <taxon>Pterygota</taxon>
        <taxon>Neoptera</taxon>
        <taxon>Endopterygota</taxon>
        <taxon>Diptera</taxon>
        <taxon>Brachycera</taxon>
        <taxon>Muscomorpha</taxon>
        <taxon>Hippoboscoidea</taxon>
        <taxon>Glossinidae</taxon>
        <taxon>Glossina</taxon>
    </lineage>
</organism>
<dbReference type="GeneID" id="119632210"/>
<feature type="compositionally biased region" description="Low complexity" evidence="1">
    <location>
        <begin position="187"/>
        <end position="200"/>
    </location>
</feature>
<feature type="region of interest" description="Disordered" evidence="1">
    <location>
        <begin position="629"/>
        <end position="655"/>
    </location>
</feature>
<proteinExistence type="predicted"/>
<evidence type="ECO:0000256" key="1">
    <source>
        <dbReference type="SAM" id="MobiDB-lite"/>
    </source>
</evidence>
<dbReference type="KEGG" id="gfs:119632210"/>
<accession>A0A8U0W783</accession>
<sequence>MLHPTLQNSNYESFHQTLLQTPPTFSSSANAQEKTQFRPVPIIDFTSADAIAPERINPAYMANDRIAYADSHKHISRLTSTSNTLYTKSDNKRLHVSDTKKQMKFSFPSNSDKPLIQSEVKSKLLPQIPILTYMDPYTNENYHYRPAENEGIVTTHNINSHNDKKESIPHNQEYLVQSSITVGSNKQQQQQQHQQQQQQEQTLHYLDNGNHKITYPIHSAYVMDEKPNYQKYGQTPNALVVDKRPENWQTTAHTTNKISYDSHDYPPPSYYQHQTSNFLPFTAPPTPSFERNEHRVTSMPHLQSSSLKSTLPNYANNIDNYLPKTQQTHHYHRRPTLAATPPYPPANYTKQQASYYHDKYSLPPQRIPSPPSPPSPPSQSPSLSPTPPQLYQQWPTMNRLSYHNYYDYHAGDVSPPISRPLSPAFNYPYQRPTLTTYQEPYKPFVASKLNLGLTSLLQYAPHFTNMLFAGVTGGSTTNKNNPLNSLLSALTRIHNINKAPPPSLPLSSAQLNEQRPINSQLVKTLENIARNDDLQCVPKVLCQMVAGQTQHGQLPSIITSPTVTNFLAGFPVASPALIYGRAVLLGISGGESSCQQTYTKCPKNEYEVIYYLNNHRGGFFKLFSESNESSHHQRYPEQQQQQSSQHPGYNDNSATQGGDGGYSLFNILAALTGAGGSNSNKIVTATTTALNSTPKPQTTNFDLMSGIGNFFAQMLSDYMGGIGNAMAQHQSKRLRRSSKSYDMQILKFNDTINLKTQTADGETNIYGGEEDMKSTQRYATFKDYKNEEHLSNSKKIIFLPEINENLVMNDTNIINIIDEFNHFNQVRKLKFPTIPPISDKAASAKAETKKIVFKNDGQRTLVHPESHDSIPLSERNPKIVNRLSDSIQSNYDKNSTKETVFKWPDDKKTSSQNFSFDYIQNNLNPPFSFHHIGDKQTFTFLPTPSPSVYVSTPKSHTFQGIIHQSYELRPNSRPYASNAAIRSSASTKVKFDSKNIYVTNAQGVTEYYLTPDGRKVYL</sequence>
<dbReference type="AlphaFoldDB" id="A0A8U0W783"/>
<feature type="compositionally biased region" description="Pro residues" evidence="1">
    <location>
        <begin position="365"/>
        <end position="388"/>
    </location>
</feature>
<evidence type="ECO:0000313" key="3">
    <source>
        <dbReference type="RefSeq" id="XP_037880943.1"/>
    </source>
</evidence>
<evidence type="ECO:0000313" key="2">
    <source>
        <dbReference type="Proteomes" id="UP000092443"/>
    </source>
</evidence>
<reference evidence="3" key="1">
    <citation type="submission" date="2025-08" db="UniProtKB">
        <authorList>
            <consortium name="RefSeq"/>
        </authorList>
    </citation>
    <scope>IDENTIFICATION</scope>
    <source>
        <tissue evidence="3">Whole body pupa</tissue>
    </source>
</reference>